<feature type="region of interest" description="Disordered" evidence="6">
    <location>
        <begin position="207"/>
        <end position="242"/>
    </location>
</feature>
<comment type="caution">
    <text evidence="9">The sequence shown here is derived from an EMBL/GenBank/DDBJ whole genome shotgun (WGS) entry which is preliminary data.</text>
</comment>
<protein>
    <recommendedName>
        <fullName evidence="2">arginyltransferase</fullName>
        <ecNumber evidence="2">2.3.2.8</ecNumber>
    </recommendedName>
</protein>
<sequence>GWTGLGARLGLNDSWTMMAGGRVHSILEYFTEDDGYKCGYCKGSSSSYSNGMWAHTMSVQDYEDLIDRGWRRSGMYVYKPTMNRTCCPQYTIRCHALDFKLSKSSKKVLKKMARFLSKGEVAKGTDVEPMDSHSEDAGIDHRAVPCNSEVNVDIEKPLKIVSLEELPESAERQENPQPDAASRGADPNKPPCRKAKVIRREMKLTKLLQKQQQKEMADISQYQEPSSSNPHPHPLQHHATQANKPKSLEEFISESLTPDAAHKLEVRLVRSSPPNPQFKATFQESYQIYKRYQMTIHKDPPDKATEYQVKLVPVSFDDPDFIESFNQSAALYAKYQMAVHHDSSDECNESQYTRFLCDSPLQAENPTDGPPSGYGSFHQQYWLDGKIIAVGVIDILPHCISSVYLYYDPGYAFLSLGVYSALREIAFTTQLQKTAPNIRYYYMGFYIHSCPKMKYKGQYHPSDLLCPETYAWVPIEKCRTKLDQSKYSRLNEDINAEDENSFRDLGRVLVLYKNAVMPYSIYQRRKKGRADDEAAVRQYASLVGQTCAERMLLYRS</sequence>
<dbReference type="AlphaFoldDB" id="A0A401RVW0"/>
<proteinExistence type="inferred from homology"/>
<feature type="region of interest" description="Disordered" evidence="6">
    <location>
        <begin position="167"/>
        <end position="192"/>
    </location>
</feature>
<feature type="domain" description="N-end rule aminoacyl transferase C-terminal" evidence="8">
    <location>
        <begin position="328"/>
        <end position="466"/>
    </location>
</feature>
<keyword evidence="4" id="KW-0833">Ubl conjugation pathway</keyword>
<dbReference type="SUPFAM" id="SSF55729">
    <property type="entry name" value="Acyl-CoA N-acyltransferases (Nat)"/>
    <property type="match status" value="1"/>
</dbReference>
<evidence type="ECO:0000256" key="6">
    <source>
        <dbReference type="SAM" id="MobiDB-lite"/>
    </source>
</evidence>
<keyword evidence="5" id="KW-0012">Acyltransferase</keyword>
<dbReference type="OMA" id="SDRMVYS"/>
<dbReference type="InterPro" id="IPR007471">
    <property type="entry name" value="N-end_Aminoacyl_Trfase_N"/>
</dbReference>
<gene>
    <name evidence="9" type="ORF">chiPu_0000654</name>
</gene>
<evidence type="ECO:0000259" key="7">
    <source>
        <dbReference type="Pfam" id="PF04376"/>
    </source>
</evidence>
<dbReference type="GO" id="GO:0004057">
    <property type="term" value="F:arginyl-tRNA--protein transferase activity"/>
    <property type="evidence" value="ECO:0007669"/>
    <property type="project" value="UniProtKB-EC"/>
</dbReference>
<evidence type="ECO:0000259" key="8">
    <source>
        <dbReference type="Pfam" id="PF04377"/>
    </source>
</evidence>
<dbReference type="PIRSF" id="PIRSF037207">
    <property type="entry name" value="ATE1_euk"/>
    <property type="match status" value="1"/>
</dbReference>
<dbReference type="STRING" id="137246.A0A401RVW0"/>
<dbReference type="PANTHER" id="PTHR21367:SF1">
    <property type="entry name" value="ARGINYL-TRNA--PROTEIN TRANSFERASE 1"/>
    <property type="match status" value="1"/>
</dbReference>
<evidence type="ECO:0000256" key="3">
    <source>
        <dbReference type="ARBA" id="ARBA00022679"/>
    </source>
</evidence>
<dbReference type="InterPro" id="IPR016181">
    <property type="entry name" value="Acyl_CoA_acyltransferase"/>
</dbReference>
<name>A0A401RVW0_CHIPU</name>
<feature type="non-terminal residue" evidence="9">
    <location>
        <position position="1"/>
    </location>
</feature>
<evidence type="ECO:0000256" key="2">
    <source>
        <dbReference type="ARBA" id="ARBA00012025"/>
    </source>
</evidence>
<reference evidence="9 10" key="1">
    <citation type="journal article" date="2018" name="Nat. Ecol. Evol.">
        <title>Shark genomes provide insights into elasmobranch evolution and the origin of vertebrates.</title>
        <authorList>
            <person name="Hara Y"/>
            <person name="Yamaguchi K"/>
            <person name="Onimaru K"/>
            <person name="Kadota M"/>
            <person name="Koyanagi M"/>
            <person name="Keeley SD"/>
            <person name="Tatsumi K"/>
            <person name="Tanaka K"/>
            <person name="Motone F"/>
            <person name="Kageyama Y"/>
            <person name="Nozu R"/>
            <person name="Adachi N"/>
            <person name="Nishimura O"/>
            <person name="Nakagawa R"/>
            <person name="Tanegashima C"/>
            <person name="Kiyatake I"/>
            <person name="Matsumoto R"/>
            <person name="Murakumo K"/>
            <person name="Nishida K"/>
            <person name="Terakita A"/>
            <person name="Kuratani S"/>
            <person name="Sato K"/>
            <person name="Hyodo S Kuraku.S."/>
        </authorList>
    </citation>
    <scope>NUCLEOTIDE SEQUENCE [LARGE SCALE GENOMIC DNA]</scope>
</reference>
<evidence type="ECO:0000256" key="4">
    <source>
        <dbReference type="ARBA" id="ARBA00022786"/>
    </source>
</evidence>
<dbReference type="InterPro" id="IPR007472">
    <property type="entry name" value="N-end_Aminoacyl_Trfase_C"/>
</dbReference>
<dbReference type="Proteomes" id="UP000287033">
    <property type="component" value="Unassembled WGS sequence"/>
</dbReference>
<evidence type="ECO:0000313" key="10">
    <source>
        <dbReference type="Proteomes" id="UP000287033"/>
    </source>
</evidence>
<keyword evidence="3" id="KW-0808">Transferase</keyword>
<feature type="domain" description="N-end aminoacyl transferase N-terminal" evidence="7">
    <location>
        <begin position="36"/>
        <end position="107"/>
    </location>
</feature>
<dbReference type="GO" id="GO:0005737">
    <property type="term" value="C:cytoplasm"/>
    <property type="evidence" value="ECO:0007669"/>
    <property type="project" value="TreeGrafter"/>
</dbReference>
<comment type="similarity">
    <text evidence="1">Belongs to the R-transferase family.</text>
</comment>
<evidence type="ECO:0000313" key="9">
    <source>
        <dbReference type="EMBL" id="GCC22268.1"/>
    </source>
</evidence>
<dbReference type="OrthoDB" id="74183at2759"/>
<feature type="region of interest" description="Disordered" evidence="6">
    <location>
        <begin position="125"/>
        <end position="144"/>
    </location>
</feature>
<dbReference type="InterPro" id="IPR017137">
    <property type="entry name" value="Arg-tRNA-P_Trfase_1_euk"/>
</dbReference>
<evidence type="ECO:0000256" key="1">
    <source>
        <dbReference type="ARBA" id="ARBA00009991"/>
    </source>
</evidence>
<dbReference type="Pfam" id="PF04376">
    <property type="entry name" value="ATE_N"/>
    <property type="match status" value="1"/>
</dbReference>
<keyword evidence="10" id="KW-1185">Reference proteome</keyword>
<organism evidence="9 10">
    <name type="scientific">Chiloscyllium punctatum</name>
    <name type="common">Brownbanded bambooshark</name>
    <name type="synonym">Hemiscyllium punctatum</name>
    <dbReference type="NCBI Taxonomy" id="137246"/>
    <lineage>
        <taxon>Eukaryota</taxon>
        <taxon>Metazoa</taxon>
        <taxon>Chordata</taxon>
        <taxon>Craniata</taxon>
        <taxon>Vertebrata</taxon>
        <taxon>Chondrichthyes</taxon>
        <taxon>Elasmobranchii</taxon>
        <taxon>Galeomorphii</taxon>
        <taxon>Galeoidea</taxon>
        <taxon>Orectolobiformes</taxon>
        <taxon>Hemiscylliidae</taxon>
        <taxon>Chiloscyllium</taxon>
    </lineage>
</organism>
<dbReference type="EMBL" id="BEZZ01000008">
    <property type="protein sequence ID" value="GCC22268.1"/>
    <property type="molecule type" value="Genomic_DNA"/>
</dbReference>
<dbReference type="EC" id="2.3.2.8" evidence="2"/>
<feature type="compositionally biased region" description="Polar residues" evidence="6">
    <location>
        <begin position="220"/>
        <end position="230"/>
    </location>
</feature>
<dbReference type="PANTHER" id="PTHR21367">
    <property type="entry name" value="ARGININE-TRNA-PROTEIN TRANSFERASE 1"/>
    <property type="match status" value="1"/>
</dbReference>
<dbReference type="Pfam" id="PF04377">
    <property type="entry name" value="ATE_C"/>
    <property type="match status" value="1"/>
</dbReference>
<feature type="compositionally biased region" description="Basic and acidic residues" evidence="6">
    <location>
        <begin position="125"/>
        <end position="143"/>
    </location>
</feature>
<accession>A0A401RVW0</accession>
<evidence type="ECO:0000256" key="5">
    <source>
        <dbReference type="ARBA" id="ARBA00023315"/>
    </source>
</evidence>
<dbReference type="InterPro" id="IPR030700">
    <property type="entry name" value="N-end_Aminoacyl_Trfase"/>
</dbReference>